<dbReference type="AlphaFoldDB" id="A0A8H5PM37"/>
<evidence type="ECO:0000313" key="3">
    <source>
        <dbReference type="Proteomes" id="UP000544095"/>
    </source>
</evidence>
<evidence type="ECO:0000256" key="1">
    <source>
        <dbReference type="SAM" id="MobiDB-lite"/>
    </source>
</evidence>
<comment type="caution">
    <text evidence="2">The sequence shown here is derived from an EMBL/GenBank/DDBJ whole genome shotgun (WGS) entry which is preliminary data.</text>
</comment>
<feature type="region of interest" description="Disordered" evidence="1">
    <location>
        <begin position="492"/>
        <end position="522"/>
    </location>
</feature>
<gene>
    <name evidence="2" type="ORF">FPANT_3575</name>
</gene>
<reference evidence="2 3" key="1">
    <citation type="submission" date="2020-05" db="EMBL/GenBank/DDBJ databases">
        <title>Identification and distribution of gene clusters putatively required for synthesis of sphingolipid metabolism inhibitors in phylogenetically diverse species of the filamentous fungus Fusarium.</title>
        <authorList>
            <person name="Kim H.-S."/>
            <person name="Busman M."/>
            <person name="Brown D.W."/>
            <person name="Divon H."/>
            <person name="Uhlig S."/>
            <person name="Proctor R.H."/>
        </authorList>
    </citation>
    <scope>NUCLEOTIDE SEQUENCE [LARGE SCALE GENOMIC DNA]</scope>
    <source>
        <strain evidence="2 3">NRRL 25211</strain>
    </source>
</reference>
<sequence length="570" mass="65524">MDIDVFSSIIWRAPPRNDRLTKDIIKIARQPGATTEEIKKLLKQVYDAISRLCEALSSGSNDGLFQIPEKVILDAWHSFFKPIQALRQLPSCGEFVAARLLLFTGWAFYQETGLKLSYKEDTFVEETKPLYAFLVDLDDALLESLKKMWDLSQSRERFDWVFTDFIVTDIDEIPEALALSPQELKDLNGIQGRTHYYLDPDESDDSDDSDESEEYIPYTGPTPRWDCGEQDWDDFEWIRKGSDGAIARWLEFKFENAAGQFITHGIHVFRRSRQFCRDARQKSEAHIGRQQHQTFDEVTHHRLPPEMRNRILEHVEYRDPFPYLEKLDLAEAYVPFPKVGEHCTQCDNTEGESASKQTCPQKAIHVWNLALRRFHTFHRNGCQQWSLCTRHDCTGHHDDEEEWQVTGEPEFTRYLESLAARGNDEFVSLDQVGLGPMNPIRIDVQADSDRWDALFRGYGIYRESSEDAKMIGGLGGLKDAMIHGRTLISVWEGDGGGSTSNDDDSTSSDDDDDSTSNDGARAWDPTWQYGRNLYDEKVAKVVIKGLHSEDDCESCVELVRELRDFPFISI</sequence>
<protein>
    <submittedName>
        <fullName evidence="2">Uncharacterized protein</fullName>
    </submittedName>
</protein>
<keyword evidence="3" id="KW-1185">Reference proteome</keyword>
<feature type="compositionally biased region" description="Acidic residues" evidence="1">
    <location>
        <begin position="199"/>
        <end position="214"/>
    </location>
</feature>
<name>A0A8H5PM37_9HYPO</name>
<feature type="compositionally biased region" description="Acidic residues" evidence="1">
    <location>
        <begin position="501"/>
        <end position="515"/>
    </location>
</feature>
<accession>A0A8H5PM37</accession>
<dbReference type="Proteomes" id="UP000544095">
    <property type="component" value="Unassembled WGS sequence"/>
</dbReference>
<dbReference type="EMBL" id="JAAOAR010000162">
    <property type="protein sequence ID" value="KAF5599292.1"/>
    <property type="molecule type" value="Genomic_DNA"/>
</dbReference>
<evidence type="ECO:0000313" key="2">
    <source>
        <dbReference type="EMBL" id="KAF5599292.1"/>
    </source>
</evidence>
<proteinExistence type="predicted"/>
<feature type="region of interest" description="Disordered" evidence="1">
    <location>
        <begin position="198"/>
        <end position="220"/>
    </location>
</feature>
<organism evidence="2 3">
    <name type="scientific">Fusarium pseudoanthophilum</name>
    <dbReference type="NCBI Taxonomy" id="48495"/>
    <lineage>
        <taxon>Eukaryota</taxon>
        <taxon>Fungi</taxon>
        <taxon>Dikarya</taxon>
        <taxon>Ascomycota</taxon>
        <taxon>Pezizomycotina</taxon>
        <taxon>Sordariomycetes</taxon>
        <taxon>Hypocreomycetidae</taxon>
        <taxon>Hypocreales</taxon>
        <taxon>Nectriaceae</taxon>
        <taxon>Fusarium</taxon>
        <taxon>Fusarium fujikuroi species complex</taxon>
    </lineage>
</organism>